<feature type="domain" description="Sulfatase N-terminal" evidence="1">
    <location>
        <begin position="11"/>
        <end position="350"/>
    </location>
</feature>
<accession>A0A482TA16</accession>
<protein>
    <recommendedName>
        <fullName evidence="1">Sulfatase N-terminal domain-containing protein</fullName>
    </recommendedName>
</protein>
<dbReference type="Gene3D" id="3.40.720.10">
    <property type="entry name" value="Alkaline Phosphatase, subunit A"/>
    <property type="match status" value="1"/>
</dbReference>
<evidence type="ECO:0000313" key="3">
    <source>
        <dbReference type="Proteomes" id="UP000294028"/>
    </source>
</evidence>
<dbReference type="CDD" id="cd16148">
    <property type="entry name" value="sulfatase_like"/>
    <property type="match status" value="1"/>
</dbReference>
<evidence type="ECO:0000313" key="2">
    <source>
        <dbReference type="EMBL" id="RYJ13707.1"/>
    </source>
</evidence>
<evidence type="ECO:0000259" key="1">
    <source>
        <dbReference type="Pfam" id="PF00884"/>
    </source>
</evidence>
<dbReference type="InterPro" id="IPR017850">
    <property type="entry name" value="Alkaline_phosphatase_core_sf"/>
</dbReference>
<name>A0A482TA16_9EURY</name>
<dbReference type="Proteomes" id="UP000294028">
    <property type="component" value="Unassembled WGS sequence"/>
</dbReference>
<dbReference type="Pfam" id="PF00884">
    <property type="entry name" value="Sulfatase"/>
    <property type="match status" value="1"/>
</dbReference>
<dbReference type="AlphaFoldDB" id="A0A482TA16"/>
<gene>
    <name evidence="2" type="ORF">ELS19_06830</name>
</gene>
<dbReference type="InterPro" id="IPR000917">
    <property type="entry name" value="Sulfatase_N"/>
</dbReference>
<dbReference type="InterPro" id="IPR052701">
    <property type="entry name" value="GAG_Ulvan_Degrading_Sulfatases"/>
</dbReference>
<dbReference type="EMBL" id="RZHH01000002">
    <property type="protein sequence ID" value="RYJ13707.1"/>
    <property type="molecule type" value="Genomic_DNA"/>
</dbReference>
<dbReference type="SUPFAM" id="SSF53649">
    <property type="entry name" value="Alkaline phosphatase-like"/>
    <property type="match status" value="1"/>
</dbReference>
<reference evidence="2 3" key="1">
    <citation type="submission" date="2018-12" db="EMBL/GenBank/DDBJ databases">
        <title>Genome analysis provides insights into bioremediation potentialities of Halogeometricum borinquense strain N11.</title>
        <authorList>
            <person name="Najjari A."/>
            <person name="Youssef N."/>
            <person name="Fhoula I."/>
            <person name="Ben Dhia O."/>
            <person name="Mahjoubi M."/>
            <person name="Ouzari H.I."/>
            <person name="Cherif A."/>
        </authorList>
    </citation>
    <scope>NUCLEOTIDE SEQUENCE [LARGE SCALE GENOMIC DNA]</scope>
    <source>
        <strain evidence="2 3">N11</strain>
    </source>
</reference>
<dbReference type="PANTHER" id="PTHR43751:SF3">
    <property type="entry name" value="SULFATASE N-TERMINAL DOMAIN-CONTAINING PROTEIN"/>
    <property type="match status" value="1"/>
</dbReference>
<proteinExistence type="predicted"/>
<sequence>MTGTSRSDPTNLLFISVDSLRRDYSSLYGSDETTMPFLASQSDATVFDRAISPSIWTLQVHGSVFTGLYPPEHGVLNKGRALGDHPTLAEILSAKDYSAKSFGKNGWLESGDILRGFDHHRPDVSAHVSKQFEDAIDDLRDRDLSTLTKVLGDGFRAASEKIKRQLFRHTPVADASVDLLLEHLDNEDGPFCYFLHTNDVHYVYNPVAPYHTMFGDHSFVERYKNRSYQQQLVDGRGEIYTGQFEFDPTANEVMRDLYRGCIRQTDALLERLFTELQRRDVYENTVIVLFGDHGEHLCDGGHFGHQLSVADQLIRVPLLIWDPTNTLEAGHRSDVVQLNDLYPTLASIVDVEVPETRSVDVTNSTRETAYVYYSCPDSLVERIEATVDRCDLPPLKQYAAWENPDKKVVWYPDEERFAGPCAEDESMRELLRTHESSLVPIERRTDGEMSDSVEQNLRELGYL</sequence>
<organism evidence="2 3">
    <name type="scientific">Halogeometricum borinquense</name>
    <dbReference type="NCBI Taxonomy" id="60847"/>
    <lineage>
        <taxon>Archaea</taxon>
        <taxon>Methanobacteriati</taxon>
        <taxon>Methanobacteriota</taxon>
        <taxon>Stenosarchaea group</taxon>
        <taxon>Halobacteria</taxon>
        <taxon>Halobacteriales</taxon>
        <taxon>Haloferacaceae</taxon>
        <taxon>Halogeometricum</taxon>
    </lineage>
</organism>
<comment type="caution">
    <text evidence="2">The sequence shown here is derived from an EMBL/GenBank/DDBJ whole genome shotgun (WGS) entry which is preliminary data.</text>
</comment>
<dbReference type="RefSeq" id="WP_129784129.1">
    <property type="nucleotide sequence ID" value="NZ_RZHH01000002.1"/>
</dbReference>
<dbReference type="PANTHER" id="PTHR43751">
    <property type="entry name" value="SULFATASE"/>
    <property type="match status" value="1"/>
</dbReference>